<evidence type="ECO:0000313" key="2">
    <source>
        <dbReference type="EMBL" id="MPC95308.1"/>
    </source>
</evidence>
<feature type="region of interest" description="Disordered" evidence="1">
    <location>
        <begin position="70"/>
        <end position="113"/>
    </location>
</feature>
<name>A0A5B7JQJ4_PORTR</name>
<gene>
    <name evidence="2" type="ORF">E2C01_090512</name>
</gene>
<reference evidence="2 3" key="1">
    <citation type="submission" date="2019-05" db="EMBL/GenBank/DDBJ databases">
        <title>Another draft genome of Portunus trituberculatus and its Hox gene families provides insights of decapod evolution.</title>
        <authorList>
            <person name="Jeong J.-H."/>
            <person name="Song I."/>
            <person name="Kim S."/>
            <person name="Choi T."/>
            <person name="Kim D."/>
            <person name="Ryu S."/>
            <person name="Kim W."/>
        </authorList>
    </citation>
    <scope>NUCLEOTIDE SEQUENCE [LARGE SCALE GENOMIC DNA]</scope>
    <source>
        <tissue evidence="2">Muscle</tissue>
    </source>
</reference>
<feature type="compositionally biased region" description="Basic and acidic residues" evidence="1">
    <location>
        <begin position="101"/>
        <end position="113"/>
    </location>
</feature>
<accession>A0A5B7JQJ4</accession>
<evidence type="ECO:0000256" key="1">
    <source>
        <dbReference type="SAM" id="MobiDB-lite"/>
    </source>
</evidence>
<dbReference type="Proteomes" id="UP000324222">
    <property type="component" value="Unassembled WGS sequence"/>
</dbReference>
<evidence type="ECO:0000313" key="3">
    <source>
        <dbReference type="Proteomes" id="UP000324222"/>
    </source>
</evidence>
<dbReference type="AlphaFoldDB" id="A0A5B7JQJ4"/>
<protein>
    <submittedName>
        <fullName evidence="2">Uncharacterized protein</fullName>
    </submittedName>
</protein>
<comment type="caution">
    <text evidence="2">The sequence shown here is derived from an EMBL/GenBank/DDBJ whole genome shotgun (WGS) entry which is preliminary data.</text>
</comment>
<feature type="compositionally biased region" description="Basic and acidic residues" evidence="1">
    <location>
        <begin position="74"/>
        <end position="84"/>
    </location>
</feature>
<organism evidence="2 3">
    <name type="scientific">Portunus trituberculatus</name>
    <name type="common">Swimming crab</name>
    <name type="synonym">Neptunus trituberculatus</name>
    <dbReference type="NCBI Taxonomy" id="210409"/>
    <lineage>
        <taxon>Eukaryota</taxon>
        <taxon>Metazoa</taxon>
        <taxon>Ecdysozoa</taxon>
        <taxon>Arthropoda</taxon>
        <taxon>Crustacea</taxon>
        <taxon>Multicrustacea</taxon>
        <taxon>Malacostraca</taxon>
        <taxon>Eumalacostraca</taxon>
        <taxon>Eucarida</taxon>
        <taxon>Decapoda</taxon>
        <taxon>Pleocyemata</taxon>
        <taxon>Brachyura</taxon>
        <taxon>Eubrachyura</taxon>
        <taxon>Portunoidea</taxon>
        <taxon>Portunidae</taxon>
        <taxon>Portuninae</taxon>
        <taxon>Portunus</taxon>
    </lineage>
</organism>
<dbReference type="EMBL" id="VSRR010101718">
    <property type="protein sequence ID" value="MPC95308.1"/>
    <property type="molecule type" value="Genomic_DNA"/>
</dbReference>
<sequence length="113" mass="12343">MDQLGALGDSTCQLLERRDGALIVDGLASRLPVSQAITTLDKFLISFVGKVSGCGGSRLKLQYFLEKKKKKPPGRREVERERGVAGRGLADSGMTHGHLKAVHDHREPPLPRD</sequence>
<proteinExistence type="predicted"/>
<keyword evidence="3" id="KW-1185">Reference proteome</keyword>